<dbReference type="AlphaFoldDB" id="A0A542XXG3"/>
<proteinExistence type="predicted"/>
<accession>A0A542XXG3</accession>
<dbReference type="RefSeq" id="WP_121077414.1">
    <property type="nucleotide sequence ID" value="NZ_BAAAUY010000023.1"/>
</dbReference>
<reference evidence="1 2" key="1">
    <citation type="submission" date="2019-06" db="EMBL/GenBank/DDBJ databases">
        <title>Sequencing the genomes of 1000 actinobacteria strains.</title>
        <authorList>
            <person name="Klenk H.-P."/>
        </authorList>
    </citation>
    <scope>NUCLEOTIDE SEQUENCE [LARGE SCALE GENOMIC DNA]</scope>
    <source>
        <strain evidence="1 2">DSM 8803</strain>
    </source>
</reference>
<gene>
    <name evidence="1" type="ORF">FB468_3041</name>
</gene>
<sequence>MTNKYDGLFVTHMPNIGEDFTNEGDAAGLPTPTNTGEALGLVRAEDVPESKIHMSHIWIFETDEPQHWVNEHEHDYDEILTWTGTDPDNPTDLGAELYFDIEGVRHTVTTSGSVYIPAGVRHCPLGFTKVTRPFNFSALSLNGSYGSDENAGLIDQLKADGKL</sequence>
<evidence type="ECO:0008006" key="3">
    <source>
        <dbReference type="Google" id="ProtNLM"/>
    </source>
</evidence>
<evidence type="ECO:0000313" key="2">
    <source>
        <dbReference type="Proteomes" id="UP000319094"/>
    </source>
</evidence>
<dbReference type="EMBL" id="VFON01000002">
    <property type="protein sequence ID" value="TQL40520.1"/>
    <property type="molecule type" value="Genomic_DNA"/>
</dbReference>
<comment type="caution">
    <text evidence="1">The sequence shown here is derived from an EMBL/GenBank/DDBJ whole genome shotgun (WGS) entry which is preliminary data.</text>
</comment>
<protein>
    <recommendedName>
        <fullName evidence="3">Cupin</fullName>
    </recommendedName>
</protein>
<keyword evidence="2" id="KW-1185">Reference proteome</keyword>
<evidence type="ECO:0000313" key="1">
    <source>
        <dbReference type="EMBL" id="TQL40520.1"/>
    </source>
</evidence>
<organism evidence="1 2">
    <name type="scientific">Leucobacter komagatae</name>
    <dbReference type="NCBI Taxonomy" id="55969"/>
    <lineage>
        <taxon>Bacteria</taxon>
        <taxon>Bacillati</taxon>
        <taxon>Actinomycetota</taxon>
        <taxon>Actinomycetes</taxon>
        <taxon>Micrococcales</taxon>
        <taxon>Microbacteriaceae</taxon>
        <taxon>Leucobacter</taxon>
    </lineage>
</organism>
<name>A0A542XXG3_9MICO</name>
<dbReference type="OrthoDB" id="3034782at2"/>
<dbReference type="Proteomes" id="UP000319094">
    <property type="component" value="Unassembled WGS sequence"/>
</dbReference>